<dbReference type="GeneID" id="5888125"/>
<feature type="domain" description="PLAT" evidence="3">
    <location>
        <begin position="139"/>
        <end position="256"/>
    </location>
</feature>
<gene>
    <name evidence="4" type="ORF">MONBRDRAFT_31037</name>
</gene>
<dbReference type="Proteomes" id="UP000001357">
    <property type="component" value="Unassembled WGS sequence"/>
</dbReference>
<dbReference type="PROSITE" id="PS50095">
    <property type="entry name" value="PLAT"/>
    <property type="match status" value="16"/>
</dbReference>
<dbReference type="Pfam" id="PF01477">
    <property type="entry name" value="PLAT"/>
    <property type="match status" value="14"/>
</dbReference>
<feature type="domain" description="PLAT" evidence="3">
    <location>
        <begin position="645"/>
        <end position="758"/>
    </location>
</feature>
<evidence type="ECO:0000313" key="5">
    <source>
        <dbReference type="Proteomes" id="UP000001357"/>
    </source>
</evidence>
<organism evidence="4 5">
    <name type="scientific">Monosiga brevicollis</name>
    <name type="common">Choanoflagellate</name>
    <dbReference type="NCBI Taxonomy" id="81824"/>
    <lineage>
        <taxon>Eukaryota</taxon>
        <taxon>Choanoflagellata</taxon>
        <taxon>Craspedida</taxon>
        <taxon>Salpingoecidae</taxon>
        <taxon>Monosiga</taxon>
    </lineage>
</organism>
<proteinExistence type="predicted"/>
<dbReference type="InterPro" id="IPR052970">
    <property type="entry name" value="Inner_ear_hair_cell_LOXHD"/>
</dbReference>
<feature type="region of interest" description="Disordered" evidence="2">
    <location>
        <begin position="2310"/>
        <end position="2342"/>
    </location>
</feature>
<dbReference type="InParanoid" id="A9UQV6"/>
<feature type="region of interest" description="Disordered" evidence="2">
    <location>
        <begin position="97"/>
        <end position="145"/>
    </location>
</feature>
<dbReference type="InterPro" id="IPR001024">
    <property type="entry name" value="PLAT/LH2_dom"/>
</dbReference>
<feature type="domain" description="PLAT" evidence="3">
    <location>
        <begin position="1789"/>
        <end position="1953"/>
    </location>
</feature>
<dbReference type="InterPro" id="IPR036392">
    <property type="entry name" value="PLAT/LH2_dom_sf"/>
</dbReference>
<feature type="domain" description="PLAT" evidence="3">
    <location>
        <begin position="2398"/>
        <end position="2516"/>
    </location>
</feature>
<feature type="compositionally biased region" description="Low complexity" evidence="2">
    <location>
        <begin position="2331"/>
        <end position="2342"/>
    </location>
</feature>
<dbReference type="RefSeq" id="XP_001742874.1">
    <property type="nucleotide sequence ID" value="XM_001742822.1"/>
</dbReference>
<dbReference type="Gene3D" id="2.60.60.20">
    <property type="entry name" value="PLAT/LH2 domain"/>
    <property type="match status" value="4"/>
</dbReference>
<feature type="domain" description="PLAT" evidence="3">
    <location>
        <begin position="392"/>
        <end position="507"/>
    </location>
</feature>
<feature type="compositionally biased region" description="Low complexity" evidence="2">
    <location>
        <begin position="1846"/>
        <end position="1860"/>
    </location>
</feature>
<evidence type="ECO:0000313" key="4">
    <source>
        <dbReference type="EMBL" id="EDQ93112.1"/>
    </source>
</evidence>
<feature type="domain" description="PLAT" evidence="3">
    <location>
        <begin position="266"/>
        <end position="383"/>
    </location>
</feature>
<accession>A9UQV6</accession>
<dbReference type="Gene3D" id="2.40.180.10">
    <property type="entry name" value="Catalase core domain"/>
    <property type="match status" value="13"/>
</dbReference>
<dbReference type="eggNOG" id="KOG3599">
    <property type="taxonomic scope" value="Eukaryota"/>
</dbReference>
<feature type="domain" description="PLAT" evidence="3">
    <location>
        <begin position="2241"/>
        <end position="2383"/>
    </location>
</feature>
<dbReference type="PANTHER" id="PTHR45901">
    <property type="entry name" value="PROTEIN CBG12474"/>
    <property type="match status" value="1"/>
</dbReference>
<feature type="compositionally biased region" description="Low complexity" evidence="2">
    <location>
        <begin position="97"/>
        <end position="116"/>
    </location>
</feature>
<feature type="domain" description="PLAT" evidence="3">
    <location>
        <begin position="1440"/>
        <end position="1560"/>
    </location>
</feature>
<dbReference type="KEGG" id="mbr:MONBRDRAFT_31037"/>
<dbReference type="CDD" id="cd01756">
    <property type="entry name" value="PLAT_repeat"/>
    <property type="match status" value="10"/>
</dbReference>
<comment type="caution">
    <text evidence="1">Lacks conserved residue(s) required for the propagation of feature annotation.</text>
</comment>
<dbReference type="EMBL" id="CH991543">
    <property type="protein sequence ID" value="EDQ93112.1"/>
    <property type="molecule type" value="Genomic_DNA"/>
</dbReference>
<feature type="domain" description="PLAT" evidence="3">
    <location>
        <begin position="1584"/>
        <end position="1705"/>
    </location>
</feature>
<feature type="domain" description="PLAT" evidence="3">
    <location>
        <begin position="1174"/>
        <end position="1292"/>
    </location>
</feature>
<dbReference type="SMART" id="SM00308">
    <property type="entry name" value="LH2"/>
    <property type="match status" value="13"/>
</dbReference>
<name>A9UQV6_MONBE</name>
<feature type="domain" description="PLAT" evidence="3">
    <location>
        <begin position="901"/>
        <end position="1019"/>
    </location>
</feature>
<feature type="domain" description="PLAT" evidence="3">
    <location>
        <begin position="771"/>
        <end position="889"/>
    </location>
</feature>
<feature type="region of interest" description="Disordered" evidence="2">
    <location>
        <begin position="1819"/>
        <end position="1869"/>
    </location>
</feature>
<evidence type="ECO:0000256" key="2">
    <source>
        <dbReference type="SAM" id="MobiDB-lite"/>
    </source>
</evidence>
<dbReference type="PANTHER" id="PTHR45901:SF3">
    <property type="entry name" value="LIPOXYGENASE HOMOLOGY DOMAIN-CONTAINING PROTEIN 1"/>
    <property type="match status" value="1"/>
</dbReference>
<protein>
    <recommendedName>
        <fullName evidence="3">PLAT domain-containing protein</fullName>
    </recommendedName>
</protein>
<dbReference type="SUPFAM" id="SSF49723">
    <property type="entry name" value="Lipase/lipooxygenase domain (PLAT/LH2 domain)"/>
    <property type="match status" value="18"/>
</dbReference>
<reference evidence="4 5" key="1">
    <citation type="journal article" date="2008" name="Nature">
        <title>The genome of the choanoflagellate Monosiga brevicollis and the origin of metazoans.</title>
        <authorList>
            <consortium name="JGI Sequencing"/>
            <person name="King N."/>
            <person name="Westbrook M.J."/>
            <person name="Young S.L."/>
            <person name="Kuo A."/>
            <person name="Abedin M."/>
            <person name="Chapman J."/>
            <person name="Fairclough S."/>
            <person name="Hellsten U."/>
            <person name="Isogai Y."/>
            <person name="Letunic I."/>
            <person name="Marr M."/>
            <person name="Pincus D."/>
            <person name="Putnam N."/>
            <person name="Rokas A."/>
            <person name="Wright K.J."/>
            <person name="Zuzow R."/>
            <person name="Dirks W."/>
            <person name="Good M."/>
            <person name="Goodstein D."/>
            <person name="Lemons D."/>
            <person name="Li W."/>
            <person name="Lyons J.B."/>
            <person name="Morris A."/>
            <person name="Nichols S."/>
            <person name="Richter D.J."/>
            <person name="Salamov A."/>
            <person name="Bork P."/>
            <person name="Lim W.A."/>
            <person name="Manning G."/>
            <person name="Miller W.T."/>
            <person name="McGinnis W."/>
            <person name="Shapiro H."/>
            <person name="Tjian R."/>
            <person name="Grigoriev I.V."/>
            <person name="Rokhsar D."/>
        </authorList>
    </citation>
    <scope>NUCLEOTIDE SEQUENCE [LARGE SCALE GENOMIC DNA]</scope>
    <source>
        <strain evidence="5">MX1 / ATCC 50154</strain>
    </source>
</reference>
<evidence type="ECO:0000256" key="1">
    <source>
        <dbReference type="PROSITE-ProRule" id="PRU00152"/>
    </source>
</evidence>
<dbReference type="OMA" id="QKHPWSL"/>
<dbReference type="STRING" id="81824.A9UQV6"/>
<evidence type="ECO:0000259" key="3">
    <source>
        <dbReference type="PROSITE" id="PS50095"/>
    </source>
</evidence>
<feature type="domain" description="PLAT" evidence="3">
    <location>
        <begin position="517"/>
        <end position="632"/>
    </location>
</feature>
<feature type="domain" description="PLAT" evidence="3">
    <location>
        <begin position="2112"/>
        <end position="2230"/>
    </location>
</feature>
<feature type="domain" description="PLAT" evidence="3">
    <location>
        <begin position="1034"/>
        <end position="1149"/>
    </location>
</feature>
<feature type="region of interest" description="Disordered" evidence="2">
    <location>
        <begin position="1730"/>
        <end position="1756"/>
    </location>
</feature>
<feature type="domain" description="PLAT" evidence="3">
    <location>
        <begin position="1309"/>
        <end position="1427"/>
    </location>
</feature>
<sequence>MADLPVPTTALQRLQLERSRYSFAAADPPPSFVQRYTSADVLSHRLYAQGLASDVGPGSHSSLGMSRRVELPPYNPLNDPALANYFARKFEWNSTRSVGAGSGSRRSASASLTRTRQPVRGASAHGHTKSRTKSSHRKGHASLEIFTSKRSNPVSKSEKYITVVGTKGRSDAIQLAAPGVHFRAGNKDVFQVNLTGIGKPTKVILENTGTKRTDGWCVSKVVLVKKTDKGTRRYRFSGPVWLSKHHDEMKLKRVLHIDDEDIGSGNGYRIDCYTGDVANAGTDAVATIQLFGSKGQSPMVELRRSDGQAFQRARVATFTLDDLANLGKLKKLVISHNGHGMASGWFLDKIIVTSLSSNKATVFPCDAWLDRKNGRSKELVARTAAAGAEGMTTFTIRVMTGDRRGAGTDANVQCTLFGEDGESGPHTLNTSRNDFRRGHTDVFAVSSRKIGTLKRLRIWHDNGGAGPAWFLDAVEVVDEASGQTYRFECNRWLAKDEDDGQISRELTCNGDSSWGLKSYKLTIFTGDKRNAGTSANVFCKLVGERGASDNVILENSSKNFQRDRTDIFTVEASDLGSLRHIVLGHDNHGMGAGWYVERFSLEVPSEGKLYNVDVKQWFATDMSDGAIERTFRLDNAETLDIAQRLDWKCTIYTSDVANAGTDANVFMQVYGKKGKTDVVPLKNKSDTFERGQTDELRVQLINVGSLRKLRVWHDNKGMASGWHLDRIVLSRDGEEYIFPCAEWLAVSEGDKEIVRELPATGPNVKKPLQLVEYTVRVATGHARFAGTNADVFVMLTGELGDSGKRALLRSQTNRNKFERGKEDVFTVAAVDLGKLTSVTVGHNNAGTSAGWFLDKIVVLDPRRGEEEEFPCHRWLAVDADDGQIERELVPKMAEHQAAATTTYIVKIKTGDVRHAGTDANVFVQLFGKTGESTQLKLRNSETYSDAFERNKMDIFKFELLDLGDLSRILVGHDNKGMGAAWFLDYVEVEVPSIRTRWKFPCSRWFSKSQDDGLTEREIYAEKEAGEPMEEDVSAPYLFRFYTSDVAFAGTDANVSVVLYGDEGKTEELVVNNQSDNFERGKADDFKLACKPVGRPSKIRLSAHGGGMSADWHLEKIEVHELGQARIYTFEHNDWLRKGTKAKPFMVELPLRRIETVDDNGREVVEELALDANKRTYRVKVHTGDQKGAGTDANVYVNLHGSLGDSGDRHLKNSLTHTNKFQRKTVDEFDIDAVTLGDINKVKVWHDNAGLGAAWYLEKIEVVDTADDKTYIFPCAQWFAKSMGDGQIARELGVLEEQKPADFQTKNVGFKYRISVHTSDVKHAGTDANVDIVLYGEKGDTGKIRLAKSETHRDMWERGNCDVFTVSAIELGDLKRVDIMHDGKGVGSGWHLNKVVVDAPQAGKTWTFMCDAWLDKATDDGTMAKTLYASADAIEEYSAHVPYEIIIKTSDVRNAGTDANVFIDLYGRDQEERDLTAHHEFKDAVKAHFERNLEDRFNVELPDVGSIYKIRLGHDGKGMSSSWHVASVVVINQRTHERFEFPCDAWLSKDKDDKKLVREFAVGEVKALEGDKVVRRESILSLQEAIYKIHVFTGDIKHAGTDANIYVQIFGDTGDSGEIKLEKSETYRDKFERGHEDIFTHRCLDLGPLRKIKVRSDGKGLMGGDWYLDRVEVHQENDLSEPPVRFVCQDWFKRGKQEGDTLEREITAQVDAAVAMKEATALEDEAARLQRKATTLSRKSTKGSPLRKGTGTTETNAELEEAQRQANIARRKADEAKERAGLAGADDTQLEYKVTVYTGTDTQAGTTANVWLQLFGEKDAPLTPAPPSPSKLSRSGSLFGRRRRASSDAQSVSSSLSAGASGPRETSTGRLQLNNAPADLQSGAKTTFTVTGLDVGELVGLEIGHDDERDKWYLEQVVVEVPKSATHAARRYEFKAGVWLAARADGSTSGSAKGKSKASVRLQPSEIHAGSERILEYTLKVYTASADGAGCTAVPQVQLFGDKHTTEALPLRAGGDILPASVVETQHRVPDLGALLKVRLMVPRGSSWTVEKVEFGRAGQTPITFVGSDGSAVTLGAERLSFDFLPAAAPASSGGKGKRRGSTTSSVAVAQQTSYRVYVTTADERGTGTDANVSIILYGAMGDSGEHSLTKSETFDDPFERGNTDVFTLEVPDLGELQRARIWHDGKGMFSSWKLDKIVVVVEATQSRYELPCGQWLSKNKGDKQLTRDLAVASKRVNALTGTYKLEVATDSRAGGGCKGPVRIMLLDAEKNQLPLTLEPPGGEFAPGSVEHLVFDNVMLLGPLTELRIRRKPSGASSRRGAEDDDEDDNEASGASSQSGSAVSPWHLEHIIVKHLQSGQSFVFKGPSKGLSRSRAKLSVHTEATTEEAVAQATKASVAQYEVAVTTGTERGAGTDSNVFVTLFGKNGDSGERALAKSKTFRNMFESGNTDVFDVECQDLGELTKIEVKSDLKGFGAAWQLDKIKVTRTGSQNSWQFKCDQWFDKKQGAEHTFSVAS</sequence>
<feature type="compositionally biased region" description="Basic residues" evidence="2">
    <location>
        <begin position="126"/>
        <end position="140"/>
    </location>
</feature>
<keyword evidence="5" id="KW-1185">Reference proteome</keyword>